<feature type="transmembrane region" description="Helical" evidence="5">
    <location>
        <begin position="7"/>
        <end position="27"/>
    </location>
</feature>
<keyword evidence="3 4" id="KW-0175">Coiled coil</keyword>
<protein>
    <submittedName>
        <fullName evidence="9">Uncharacterized protein</fullName>
    </submittedName>
</protein>
<reference evidence="10" key="1">
    <citation type="submission" date="2016-12" db="EMBL/GenBank/DDBJ databases">
        <title>Draft Genome Sequences od Carboxydothermus pertinax and islandicus, Hydrogenogenic Carboxydotrophic Bacteria.</title>
        <authorList>
            <person name="Fukuyama Y."/>
            <person name="Ohmae K."/>
            <person name="Yoneda Y."/>
            <person name="Yoshida T."/>
            <person name="Sako Y."/>
        </authorList>
    </citation>
    <scope>NUCLEOTIDE SEQUENCE [LARGE SCALE GENOMIC DNA]</scope>
    <source>
        <strain evidence="10">SET</strain>
    </source>
</reference>
<feature type="domain" description="YknX-like barrel-sandwich hybrid" evidence="6">
    <location>
        <begin position="65"/>
        <end position="224"/>
    </location>
</feature>
<dbReference type="OrthoDB" id="11589at2"/>
<dbReference type="Pfam" id="PF25989">
    <property type="entry name" value="YknX_C"/>
    <property type="match status" value="1"/>
</dbReference>
<evidence type="ECO:0000313" key="10">
    <source>
        <dbReference type="Proteomes" id="UP000187338"/>
    </source>
</evidence>
<dbReference type="PANTHER" id="PTHR32347">
    <property type="entry name" value="EFFLUX SYSTEM COMPONENT YKNX-RELATED"/>
    <property type="match status" value="1"/>
</dbReference>
<dbReference type="GO" id="GO:0030313">
    <property type="term" value="C:cell envelope"/>
    <property type="evidence" value="ECO:0007669"/>
    <property type="project" value="UniProtKB-SubCell"/>
</dbReference>
<dbReference type="Gene3D" id="2.40.30.170">
    <property type="match status" value="1"/>
</dbReference>
<keyword evidence="5" id="KW-0812">Transmembrane</keyword>
<evidence type="ECO:0000313" key="9">
    <source>
        <dbReference type="EMBL" id="GAV25223.1"/>
    </source>
</evidence>
<dbReference type="EMBL" id="BDJL01000035">
    <property type="protein sequence ID" value="GAV25223.1"/>
    <property type="molecule type" value="Genomic_DNA"/>
</dbReference>
<dbReference type="Gene3D" id="2.40.50.100">
    <property type="match status" value="1"/>
</dbReference>
<dbReference type="PANTHER" id="PTHR32347:SF14">
    <property type="entry name" value="EFFLUX SYSTEM COMPONENT YKNX-RELATED"/>
    <property type="match status" value="1"/>
</dbReference>
<dbReference type="Proteomes" id="UP000187338">
    <property type="component" value="Unassembled WGS sequence"/>
</dbReference>
<dbReference type="STRING" id="661089.ciss_11560"/>
<gene>
    <name evidence="9" type="ORF">ciss_11560</name>
</gene>
<feature type="domain" description="YknX-like C-terminal permuted SH3-like" evidence="7">
    <location>
        <begin position="314"/>
        <end position="381"/>
    </location>
</feature>
<dbReference type="InterPro" id="IPR058637">
    <property type="entry name" value="YknX-like_C"/>
</dbReference>
<dbReference type="NCBIfam" id="TIGR01730">
    <property type="entry name" value="RND_mfp"/>
    <property type="match status" value="1"/>
</dbReference>
<feature type="domain" description="YknX-like beta-barrel" evidence="8">
    <location>
        <begin position="231"/>
        <end position="306"/>
    </location>
</feature>
<comment type="caution">
    <text evidence="9">The sequence shown here is derived from an EMBL/GenBank/DDBJ whole genome shotgun (WGS) entry which is preliminary data.</text>
</comment>
<dbReference type="InterPro" id="IPR006143">
    <property type="entry name" value="RND_pump_MFP"/>
</dbReference>
<evidence type="ECO:0000256" key="4">
    <source>
        <dbReference type="SAM" id="Coils"/>
    </source>
</evidence>
<feature type="coiled-coil region" evidence="4">
    <location>
        <begin position="101"/>
        <end position="195"/>
    </location>
</feature>
<evidence type="ECO:0000256" key="2">
    <source>
        <dbReference type="ARBA" id="ARBA00009477"/>
    </source>
</evidence>
<dbReference type="Pfam" id="PF25984">
    <property type="entry name" value="BSH_YknX"/>
    <property type="match status" value="1"/>
</dbReference>
<evidence type="ECO:0000259" key="6">
    <source>
        <dbReference type="Pfam" id="PF25984"/>
    </source>
</evidence>
<dbReference type="InterPro" id="IPR058639">
    <property type="entry name" value="BSH_YknX-like"/>
</dbReference>
<evidence type="ECO:0000256" key="1">
    <source>
        <dbReference type="ARBA" id="ARBA00004196"/>
    </source>
</evidence>
<evidence type="ECO:0000259" key="7">
    <source>
        <dbReference type="Pfam" id="PF25989"/>
    </source>
</evidence>
<dbReference type="RefSeq" id="WP_075865384.1">
    <property type="nucleotide sequence ID" value="NZ_BDJL01000035.1"/>
</dbReference>
<dbReference type="InterPro" id="IPR058636">
    <property type="entry name" value="Beta-barrel_YknX"/>
</dbReference>
<name>A0A1L8D248_9THEO</name>
<dbReference type="AlphaFoldDB" id="A0A1L8D248"/>
<proteinExistence type="inferred from homology"/>
<accession>A0A1L8D248</accession>
<comment type="similarity">
    <text evidence="2">Belongs to the membrane fusion protein (MFP) (TC 8.A.1) family.</text>
</comment>
<sequence>MKKGVKIAFVLVVLAVVVVVFFSYRAVMDRKNSELSVKTAKATVGDVAAYLSVSATIESQKKKDYYAPQAKVKKVYVKVGDRVKKGDVLVTFETQDYTAQIEQAKIQYDNAVLQRDELYAQKKEIEDKIKELDAQISSLEKSNNQDAAKLESLKQQRANIQPVSDARIKQAENSVKLAKLALDNAKKAAAEVQDKITADFSGVVTAVNVVEGAMANAMQPAVTVMDLSNLKAVAKLGRFDVAKVSLGQRVILRNGKKSYNGEVNFIEPVASTTMSASGQESTVGVEIKILDKNPDLKVGFDVDADILIGSKTGVVKVPVEAIRQEKDKTSVFVVEQGKAKQKEVQTGLWADDEVEIISGLTAGETVILNPGLKVTDGAPVRLPSSSEPGGRMQ</sequence>
<evidence type="ECO:0000259" key="8">
    <source>
        <dbReference type="Pfam" id="PF25990"/>
    </source>
</evidence>
<evidence type="ECO:0000256" key="3">
    <source>
        <dbReference type="ARBA" id="ARBA00023054"/>
    </source>
</evidence>
<dbReference type="GO" id="GO:0016020">
    <property type="term" value="C:membrane"/>
    <property type="evidence" value="ECO:0007669"/>
    <property type="project" value="InterPro"/>
</dbReference>
<dbReference type="Pfam" id="PF25990">
    <property type="entry name" value="Beta-barrel_YknX"/>
    <property type="match status" value="1"/>
</dbReference>
<keyword evidence="5" id="KW-0472">Membrane</keyword>
<dbReference type="InterPro" id="IPR050465">
    <property type="entry name" value="UPF0194_transport"/>
</dbReference>
<dbReference type="Gene3D" id="2.40.420.20">
    <property type="match status" value="1"/>
</dbReference>
<organism evidence="9 10">
    <name type="scientific">Carboxydothermus islandicus</name>
    <dbReference type="NCBI Taxonomy" id="661089"/>
    <lineage>
        <taxon>Bacteria</taxon>
        <taxon>Bacillati</taxon>
        <taxon>Bacillota</taxon>
        <taxon>Clostridia</taxon>
        <taxon>Thermoanaerobacterales</taxon>
        <taxon>Thermoanaerobacteraceae</taxon>
        <taxon>Carboxydothermus</taxon>
    </lineage>
</organism>
<keyword evidence="5" id="KW-1133">Transmembrane helix</keyword>
<comment type="subcellular location">
    <subcellularLocation>
        <location evidence="1">Cell envelope</location>
    </subcellularLocation>
</comment>
<keyword evidence="10" id="KW-1185">Reference proteome</keyword>
<dbReference type="GO" id="GO:0022857">
    <property type="term" value="F:transmembrane transporter activity"/>
    <property type="evidence" value="ECO:0007669"/>
    <property type="project" value="InterPro"/>
</dbReference>
<evidence type="ECO:0000256" key="5">
    <source>
        <dbReference type="SAM" id="Phobius"/>
    </source>
</evidence>
<dbReference type="SUPFAM" id="SSF111369">
    <property type="entry name" value="HlyD-like secretion proteins"/>
    <property type="match status" value="1"/>
</dbReference>